<protein>
    <submittedName>
        <fullName evidence="2">Papilin, proteoglycan-like sulfated glycoprotein (Predicted), isoform CRA_b</fullName>
    </submittedName>
</protein>
<accession>A6JDR5</accession>
<dbReference type="InterPro" id="IPR036383">
    <property type="entry name" value="TSP1_rpt_sf"/>
</dbReference>
<keyword evidence="1" id="KW-0732">Signal</keyword>
<dbReference type="EMBL" id="CH473982">
    <property type="protein sequence ID" value="EDL81460.1"/>
    <property type="molecule type" value="Genomic_DNA"/>
</dbReference>
<name>A6JDR5_RAT</name>
<gene>
    <name evidence="2" type="primary">Papln_predicted</name>
    <name evidence="2" type="ORF">rCG_20907</name>
</gene>
<dbReference type="PROSITE" id="PS50092">
    <property type="entry name" value="TSP1"/>
    <property type="match status" value="1"/>
</dbReference>
<evidence type="ECO:0000313" key="3">
    <source>
        <dbReference type="Proteomes" id="UP000234681"/>
    </source>
</evidence>
<feature type="signal peptide" evidence="1">
    <location>
        <begin position="1"/>
        <end position="21"/>
    </location>
</feature>
<dbReference type="InterPro" id="IPR000884">
    <property type="entry name" value="TSP1_rpt"/>
</dbReference>
<evidence type="ECO:0000256" key="1">
    <source>
        <dbReference type="SAM" id="SignalP"/>
    </source>
</evidence>
<organism evidence="2 3">
    <name type="scientific">Rattus norvegicus</name>
    <name type="common">Rat</name>
    <dbReference type="NCBI Taxonomy" id="10116"/>
    <lineage>
        <taxon>Eukaryota</taxon>
        <taxon>Metazoa</taxon>
        <taxon>Chordata</taxon>
        <taxon>Craniata</taxon>
        <taxon>Vertebrata</taxon>
        <taxon>Euteleostomi</taxon>
        <taxon>Mammalia</taxon>
        <taxon>Eutheria</taxon>
        <taxon>Euarchontoglires</taxon>
        <taxon>Glires</taxon>
        <taxon>Rodentia</taxon>
        <taxon>Myomorpha</taxon>
        <taxon>Muroidea</taxon>
        <taxon>Muridae</taxon>
        <taxon>Murinae</taxon>
        <taxon>Rattus</taxon>
    </lineage>
</organism>
<feature type="chain" id="PRO_5039907079" evidence="1">
    <location>
        <begin position="22"/>
        <end position="59"/>
    </location>
</feature>
<evidence type="ECO:0000313" key="2">
    <source>
        <dbReference type="EMBL" id="EDL81460.1"/>
    </source>
</evidence>
<reference evidence="3" key="1">
    <citation type="submission" date="2005-09" db="EMBL/GenBank/DDBJ databases">
        <authorList>
            <person name="Mural R.J."/>
            <person name="Li P.W."/>
            <person name="Adams M.D."/>
            <person name="Amanatides P.G."/>
            <person name="Baden-Tillson H."/>
            <person name="Barnstead M."/>
            <person name="Chin S.H."/>
            <person name="Dew I."/>
            <person name="Evans C.A."/>
            <person name="Ferriera S."/>
            <person name="Flanigan M."/>
            <person name="Fosler C."/>
            <person name="Glodek A."/>
            <person name="Gu Z."/>
            <person name="Holt R.A."/>
            <person name="Jennings D."/>
            <person name="Kraft C.L."/>
            <person name="Lu F."/>
            <person name="Nguyen T."/>
            <person name="Nusskern D.R."/>
            <person name="Pfannkoch C.M."/>
            <person name="Sitter C."/>
            <person name="Sutton G.G."/>
            <person name="Venter J.C."/>
            <person name="Wang Z."/>
            <person name="Woodage T."/>
            <person name="Zheng X.H."/>
            <person name="Zhong F."/>
        </authorList>
    </citation>
    <scope>NUCLEOTIDE SEQUENCE [LARGE SCALE GENOMIC DNA]</scope>
    <source>
        <strain>BN</strain>
        <strain evidence="3">Sprague-Dawley</strain>
    </source>
</reference>
<dbReference type="SUPFAM" id="SSF82895">
    <property type="entry name" value="TSP-1 type 1 repeat"/>
    <property type="match status" value="1"/>
</dbReference>
<dbReference type="AlphaFoldDB" id="A6JDR5"/>
<dbReference type="Gene3D" id="2.20.100.10">
    <property type="entry name" value="Thrombospondin type-1 (TSP1) repeat"/>
    <property type="match status" value="1"/>
</dbReference>
<sequence length="59" mass="6642">MQLLLLLSLLLLLASTPGSWAQNVRRQSDTWGAWGEWSPCSRTCGGGISFRERPCYSQR</sequence>
<dbReference type="Proteomes" id="UP000234681">
    <property type="component" value="Chromosome 6"/>
</dbReference>
<dbReference type="Pfam" id="PF00090">
    <property type="entry name" value="TSP_1"/>
    <property type="match status" value="1"/>
</dbReference>
<proteinExistence type="predicted"/>